<dbReference type="Proteomes" id="UP000186308">
    <property type="component" value="Unassembled WGS sequence"/>
</dbReference>
<dbReference type="InterPro" id="IPR035099">
    <property type="entry name" value="Anthrax_toxin_C-terminal"/>
</dbReference>
<organism evidence="2 3">
    <name type="scientific">Acidiphilium rubrum</name>
    <dbReference type="NCBI Taxonomy" id="526"/>
    <lineage>
        <taxon>Bacteria</taxon>
        <taxon>Pseudomonadati</taxon>
        <taxon>Pseudomonadota</taxon>
        <taxon>Alphaproteobacteria</taxon>
        <taxon>Acetobacterales</taxon>
        <taxon>Acidocellaceae</taxon>
        <taxon>Acidiphilium</taxon>
    </lineage>
</organism>
<comment type="caution">
    <text evidence="2">The sequence shown here is derived from an EMBL/GenBank/DDBJ whole genome shotgun (WGS) entry which is preliminary data.</text>
</comment>
<dbReference type="Gene3D" id="3.30.70.1720">
    <property type="match status" value="1"/>
</dbReference>
<sequence>MELNKTKAVKLSGLVDSHADAISRIAVSSNAFLLFRPVNPNSTSLIKEGFGTKGLDIHSKSSDWGPHAGFICENQLLSKADTQGGVDKGNQDSAHSLHDSGTKVARFPLLLTEGRIDELADNKRGTQLIRVDGTWPGSPVKKVFVYPTKALGSKGGAVELGLVDYSDRAFFMQTLDGAVRNESQMAFASMVSKIKAAGKRYIVVYRMPGGSFSPVFALGYKSAGLPVTADYDVFAMCPHLSSARPEMLRQLSQTSNRKSGRLYAAVTAVMSSLGQKERRNVDPQMGRITAFQQATKNLINQACNGMDNPVVHHGTEMDNTQFPEQDGRITIFAPSGAIAVTNNWTEVQNAGQDILRLGYVFYRNRSYVANPQNQDMSQGKKYYFGQGEVNKSELNNNGKQFVWNPESGAALKVLGGLGCAM</sequence>
<protein>
    <submittedName>
        <fullName evidence="2">Toxin LF subunit</fullName>
    </submittedName>
</protein>
<dbReference type="GO" id="GO:0005576">
    <property type="term" value="C:extracellular region"/>
    <property type="evidence" value="ECO:0007669"/>
    <property type="project" value="InterPro"/>
</dbReference>
<gene>
    <name evidence="2" type="ORF">SAMN05421828_10650</name>
</gene>
<dbReference type="AlphaFoldDB" id="A0A8G2CJL4"/>
<feature type="domain" description="Anthrax toxin edema factor central" evidence="1">
    <location>
        <begin position="7"/>
        <end position="122"/>
    </location>
</feature>
<dbReference type="SUPFAM" id="SSF81298">
    <property type="entry name" value="Adenylylcyclase toxin (the edema factor)"/>
    <property type="match status" value="2"/>
</dbReference>
<dbReference type="InterPro" id="IPR037017">
    <property type="entry name" value="Anthrax_toxin_edema_cen_sf"/>
</dbReference>
<dbReference type="GO" id="GO:0008294">
    <property type="term" value="F:calcium- and calmodulin-responsive adenylate cyclase activity"/>
    <property type="evidence" value="ECO:0007669"/>
    <property type="project" value="InterPro"/>
</dbReference>
<proteinExistence type="predicted"/>
<dbReference type="RefSeq" id="WP_029312281.1">
    <property type="nucleotide sequence ID" value="NZ_FTNE01000006.1"/>
</dbReference>
<evidence type="ECO:0000259" key="1">
    <source>
        <dbReference type="Pfam" id="PF03497"/>
    </source>
</evidence>
<keyword evidence="3" id="KW-1185">Reference proteome</keyword>
<evidence type="ECO:0000313" key="3">
    <source>
        <dbReference type="Proteomes" id="UP000186308"/>
    </source>
</evidence>
<dbReference type="InterPro" id="IPR005165">
    <property type="entry name" value="Anthrax_toxin_edema_cen"/>
</dbReference>
<dbReference type="Gene3D" id="3.90.1760.10">
    <property type="entry name" value="Anthrax toxin, edema factor, central domain"/>
    <property type="match status" value="1"/>
</dbReference>
<reference evidence="2 3" key="1">
    <citation type="submission" date="2017-01" db="EMBL/GenBank/DDBJ databases">
        <authorList>
            <person name="Varghese N."/>
            <person name="Submissions S."/>
        </authorList>
    </citation>
    <scope>NUCLEOTIDE SEQUENCE [LARGE SCALE GENOMIC DNA]</scope>
    <source>
        <strain evidence="2 3">ATCC 35905</strain>
    </source>
</reference>
<dbReference type="Pfam" id="PF03497">
    <property type="entry name" value="Anthrax_toxA"/>
    <property type="match status" value="1"/>
</dbReference>
<name>A0A8G2CJL4_ACIRU</name>
<accession>A0A8G2CJL4</accession>
<dbReference type="EMBL" id="FTNE01000006">
    <property type="protein sequence ID" value="SIQ54970.1"/>
    <property type="molecule type" value="Genomic_DNA"/>
</dbReference>
<evidence type="ECO:0000313" key="2">
    <source>
        <dbReference type="EMBL" id="SIQ54970.1"/>
    </source>
</evidence>